<dbReference type="InterPro" id="IPR049059">
    <property type="entry name" value="NAD_Glu_DH_HM1"/>
</dbReference>
<feature type="domain" description="NAD-glutamate dehydrogenase ACT2" evidence="5">
    <location>
        <begin position="408"/>
        <end position="497"/>
    </location>
</feature>
<dbReference type="PANTHER" id="PTHR43403:SF1">
    <property type="entry name" value="NAD-SPECIFIC GLUTAMATE DEHYDROGENASE"/>
    <property type="match status" value="1"/>
</dbReference>
<organism evidence="7 8">
    <name type="scientific">Shewanella benthica</name>
    <dbReference type="NCBI Taxonomy" id="43661"/>
    <lineage>
        <taxon>Bacteria</taxon>
        <taxon>Pseudomonadati</taxon>
        <taxon>Pseudomonadota</taxon>
        <taxon>Gammaproteobacteria</taxon>
        <taxon>Alteromonadales</taxon>
        <taxon>Shewanellaceae</taxon>
        <taxon>Shewanella</taxon>
    </lineage>
</organism>
<evidence type="ECO:0000259" key="3">
    <source>
        <dbReference type="Pfam" id="PF21074"/>
    </source>
</evidence>
<dbReference type="GO" id="GO:0004352">
    <property type="term" value="F:glutamate dehydrogenase (NAD+) activity"/>
    <property type="evidence" value="ECO:0007669"/>
    <property type="project" value="UniProtKB-EC"/>
</dbReference>
<dbReference type="GO" id="GO:0006538">
    <property type="term" value="P:L-glutamate catabolic process"/>
    <property type="evidence" value="ECO:0007669"/>
    <property type="project" value="InterPro"/>
</dbReference>
<dbReference type="InterPro" id="IPR049064">
    <property type="entry name" value="NAD_Glu_DH_ACT3"/>
</dbReference>
<name>A0A330M2F6_9GAMM</name>
<dbReference type="Gene3D" id="3.40.50.720">
    <property type="entry name" value="NAD(P)-binding Rossmann-like Domain"/>
    <property type="match status" value="1"/>
</dbReference>
<dbReference type="SUPFAM" id="SSF51735">
    <property type="entry name" value="NAD(P)-binding Rossmann-fold domains"/>
    <property type="match status" value="1"/>
</dbReference>
<dbReference type="InterPro" id="IPR048381">
    <property type="entry name" value="GDH_C"/>
</dbReference>
<dbReference type="Pfam" id="PF21076">
    <property type="entry name" value="GDH_ACT2"/>
    <property type="match status" value="1"/>
</dbReference>
<dbReference type="InterPro" id="IPR049058">
    <property type="entry name" value="NAD_Glu_DH_HM2"/>
</dbReference>
<evidence type="ECO:0000313" key="7">
    <source>
        <dbReference type="EMBL" id="SQH76361.1"/>
    </source>
</evidence>
<dbReference type="KEGG" id="sbk:SHEWBE_2398"/>
<evidence type="ECO:0000256" key="1">
    <source>
        <dbReference type="ARBA" id="ARBA00023002"/>
    </source>
</evidence>
<dbReference type="Pfam" id="PF21074">
    <property type="entry name" value="GDH_C"/>
    <property type="match status" value="1"/>
</dbReference>
<dbReference type="InterPro" id="IPR024727">
    <property type="entry name" value="NAD_Glu_DH_N_ACT1"/>
</dbReference>
<evidence type="ECO:0000313" key="8">
    <source>
        <dbReference type="Proteomes" id="UP000250123"/>
    </source>
</evidence>
<sequence>MALKDAMPSVLLENVVNLIHAKVPTTQAKQVEQFATCLYAHMSKDDLKSRNDSDLYGAVLSLWNAANMTVKGESHIRVFNPSQSKHGWQSTHSIIEIIQPDMPFLVDSVGMALNRIGITTHMMLHTPVSIKRTKDAITQVIYGDDGKGKLEKVAVFLIEIDRLSSKDDIKNIEKEISSVLGDVAASVNDWGAMSVKLDETIKDLAIRPYPGEKQELKEAIDFLNYLNNHHFTLLGYRRYDLRKVEGDLELIADTRSSLGLMNIPGKPQPETGLLLSSFSEGARKEALDHSLLLLTKSSEKSRVHRPAYVDYVGVKRFDKQGNVIGEDRFLGLYASNMYNRSPREIPLLAEKVQRVLDRSGLTPRSHDYKALMHILETLPRDELIQSNVAELAYVAHGVLEMQDRDKLKLFVRKDGFGRFFSCLVYVSKDRYNTKLREDTQRILAQHFNSDAEVEFTTYFSESRLARTHYIVKVDNNSMDVDVVAIENNLTEAARSWEDKLNDSLNSARGEESGTRLMKRYITAFPRSYQEDVLPSSALVDILQLEALDDAHKLGMLFYLPQETILNNSKVRLKLFHKDEPIHLSDVLPMLENFGLRVINERPYEIKTSDGDTYWILDFLMTVQGSTTENVAESQDRFQDALSQVWKKQLEDDGFNRLVLATGLSGREVSILRAYAKYMRQIDATFSQAYIEETFTRYPQLADLLVKMFIRKFNPKLKTRTLGKFIEQIDLRLDEVSSLDDDRIIRRYLDLINATLRTNFYQTTDDGAVKPYLSFKFAPEEIPEMPRPLPKFEIFVYSPRVEGVHLRGGKVARGGLRWSDRREDFRTEVLGLVKAQQVKNTVIVPVGAKGGFVCKQLPTDGGREAYFAEGQACYRIFIRGLLDISDNIIEGEVIPPKNVVRHDDDDPYLVVAADKGTATFSDIANSISEEYNFWLGDAFASGGSNGYDHKKMGITARGAWESVKRHFREMGIDCQTTDFTCLAIGDMAGDVFGNGMLLSEHIRLVAAFNHLHIFIDPNPDAASSHKERARIFELPRSSWEDYNKELISKGGGIFLRSAKKISLSAEMKEMLDTKKTTMTPAELLKELLKMNVDLIWNGGIGTYVKASTETHAEVGDRANDALRVNGDELRARIIGEGGNLGCTQLGRIEYATQGGRINTDFVDNVGGVDCSDNEVNIKILLNALVADGEMTLKQRNRLLVEMTDEVGRIVLQDCNDQTRTISVTQVRGAEQLKEQIRFIHYLEKNGKLDRGLEFLPSEDELAERLANGKALTRPELSVLVAYAKMVLKEQLLTPEITDDPFLSQLLIAYFPQQLQEKYSDRMAAHPLRGEIIATSLANELVNDLGLNFVQRMQDETGASVAEAAICYTMAREVFGLADITKDITSLNGIIPAVVQGEMLHQLRRNIRRACRWFLRHRNRSHSIEQSVAFFSPVFADLKANVHGYMVQAEAEGIQAEIAALVKEGVNEPIATNVVNMSTLFSALDIAQIAELENKPIALVAQTYFKLGARVDLHWFLDQINEQPVANHWQALARAAFREELDWQQRSLSSVVLRSCTSTCDADIIIDQWIDSNRGLLERWFHMLADFKTSQSHEFAKFSVALRELNLLILHCEG</sequence>
<dbReference type="InterPro" id="IPR049056">
    <property type="entry name" value="NAD_Glu_DH_HM3"/>
</dbReference>
<dbReference type="OrthoDB" id="9758052at2"/>
<dbReference type="Pfam" id="PF21078">
    <property type="entry name" value="GDH_HM3"/>
    <property type="match status" value="1"/>
</dbReference>
<proteinExistence type="predicted"/>
<dbReference type="InterPro" id="IPR049062">
    <property type="entry name" value="NAD_Glu_DH_ACT2"/>
</dbReference>
<evidence type="ECO:0000259" key="4">
    <source>
        <dbReference type="Pfam" id="PF21075"/>
    </source>
</evidence>
<dbReference type="RefSeq" id="WP_112352573.1">
    <property type="nucleotide sequence ID" value="NZ_LS483452.1"/>
</dbReference>
<dbReference type="Pfam" id="PF05088">
    <property type="entry name" value="Bac_GDH_CD"/>
    <property type="match status" value="1"/>
</dbReference>
<dbReference type="PANTHER" id="PTHR43403">
    <property type="entry name" value="NAD-SPECIFIC GLUTAMATE DEHYDROGENASE"/>
    <property type="match status" value="1"/>
</dbReference>
<evidence type="ECO:0000259" key="6">
    <source>
        <dbReference type="Pfam" id="PF21077"/>
    </source>
</evidence>
<keyword evidence="1 7" id="KW-0560">Oxidoreductase</keyword>
<dbReference type="Pfam" id="PF21075">
    <property type="entry name" value="GDH_ACT1"/>
    <property type="match status" value="1"/>
</dbReference>
<dbReference type="SUPFAM" id="SSF53223">
    <property type="entry name" value="Aminoacid dehydrogenase-like, N-terminal domain"/>
    <property type="match status" value="1"/>
</dbReference>
<protein>
    <submittedName>
        <fullName evidence="7">NAD-specific glutamate dehydrogenase</fullName>
        <ecNumber evidence="7">1.4.1.2</ecNumber>
    </submittedName>
</protein>
<gene>
    <name evidence="7" type="primary">gdhB</name>
    <name evidence="7" type="ORF">SHEWBE_2398</name>
</gene>
<dbReference type="GO" id="GO:0004069">
    <property type="term" value="F:L-aspartate:2-oxoglutarate aminotransferase activity"/>
    <property type="evidence" value="ECO:0007669"/>
    <property type="project" value="InterPro"/>
</dbReference>
<dbReference type="InterPro" id="IPR036291">
    <property type="entry name" value="NAD(P)-bd_dom_sf"/>
</dbReference>
<feature type="domain" description="NAD-glutamate dehydrogenase catalytic" evidence="2">
    <location>
        <begin position="728"/>
        <end position="1222"/>
    </location>
</feature>
<feature type="domain" description="NAD-glutamate dehydrogenase N-terminal ACT1" evidence="4">
    <location>
        <begin position="34"/>
        <end position="176"/>
    </location>
</feature>
<evidence type="ECO:0000259" key="5">
    <source>
        <dbReference type="Pfam" id="PF21076"/>
    </source>
</evidence>
<dbReference type="Pfam" id="PF21073">
    <property type="entry name" value="GDH_HM1"/>
    <property type="match status" value="1"/>
</dbReference>
<evidence type="ECO:0000259" key="2">
    <source>
        <dbReference type="Pfam" id="PF05088"/>
    </source>
</evidence>
<dbReference type="PIRSF" id="PIRSF036761">
    <property type="entry name" value="GDH_Mll4104"/>
    <property type="match status" value="1"/>
</dbReference>
<reference evidence="8" key="1">
    <citation type="submission" date="2018-06" db="EMBL/GenBank/DDBJ databases">
        <authorList>
            <person name="Cea G.-C."/>
            <person name="William W."/>
        </authorList>
    </citation>
    <scope>NUCLEOTIDE SEQUENCE [LARGE SCALE GENOMIC DNA]</scope>
    <source>
        <strain evidence="8">DB21MT-2</strain>
    </source>
</reference>
<dbReference type="Pfam" id="PF21077">
    <property type="entry name" value="GDH_ACT3"/>
    <property type="match status" value="1"/>
</dbReference>
<feature type="domain" description="NAD-specific glutamate dehydrogenase C-terminal" evidence="3">
    <location>
        <begin position="1267"/>
        <end position="1604"/>
    </location>
</feature>
<dbReference type="InterPro" id="IPR046346">
    <property type="entry name" value="Aminoacid_DH-like_N_sf"/>
</dbReference>
<accession>A0A330M2F6</accession>
<dbReference type="EMBL" id="LS483452">
    <property type="protein sequence ID" value="SQH76361.1"/>
    <property type="molecule type" value="Genomic_DNA"/>
</dbReference>
<dbReference type="EC" id="1.4.1.2" evidence="7"/>
<dbReference type="InterPro" id="IPR028971">
    <property type="entry name" value="NAD-GDH_cat"/>
</dbReference>
<dbReference type="Proteomes" id="UP000250123">
    <property type="component" value="Chromosome SHEWBE"/>
</dbReference>
<dbReference type="InterPro" id="IPR007780">
    <property type="entry name" value="NAD_Glu_DH_bac"/>
</dbReference>
<feature type="domain" description="NAD-glutamate dehydrogenase ACT3" evidence="6">
    <location>
        <begin position="553"/>
        <end position="629"/>
    </location>
</feature>
<dbReference type="Pfam" id="PF21079">
    <property type="entry name" value="GDH_HM2"/>
    <property type="match status" value="1"/>
</dbReference>